<dbReference type="PANTHER" id="PTHR43081">
    <property type="entry name" value="ADENYLATE CYCLASE, TERMINAL-DIFFERENTIATION SPECIFIC-RELATED"/>
    <property type="match status" value="1"/>
</dbReference>
<dbReference type="InterPro" id="IPR001054">
    <property type="entry name" value="A/G_cyclase"/>
</dbReference>
<proteinExistence type="predicted"/>
<feature type="transmembrane region" description="Helical" evidence="2">
    <location>
        <begin position="12"/>
        <end position="30"/>
    </location>
</feature>
<keyword evidence="2" id="KW-0812">Transmembrane</keyword>
<name>A0A1Y1W447_9FUNG</name>
<dbReference type="GO" id="GO:0009190">
    <property type="term" value="P:cyclic nucleotide biosynthetic process"/>
    <property type="evidence" value="ECO:0007669"/>
    <property type="project" value="InterPro"/>
</dbReference>
<dbReference type="RefSeq" id="XP_040741966.1">
    <property type="nucleotide sequence ID" value="XM_040889046.1"/>
</dbReference>
<evidence type="ECO:0000313" key="5">
    <source>
        <dbReference type="Proteomes" id="UP000193922"/>
    </source>
</evidence>
<evidence type="ECO:0000259" key="3">
    <source>
        <dbReference type="PROSITE" id="PS50125"/>
    </source>
</evidence>
<keyword evidence="5" id="KW-1185">Reference proteome</keyword>
<dbReference type="SMART" id="SM00044">
    <property type="entry name" value="CYCc"/>
    <property type="match status" value="1"/>
</dbReference>
<keyword evidence="2" id="KW-0472">Membrane</keyword>
<dbReference type="InterPro" id="IPR029787">
    <property type="entry name" value="Nucleotide_cyclase"/>
</dbReference>
<dbReference type="PANTHER" id="PTHR43081:SF1">
    <property type="entry name" value="ADENYLATE CYCLASE, TERMINAL-DIFFERENTIATION SPECIFIC"/>
    <property type="match status" value="1"/>
</dbReference>
<protein>
    <submittedName>
        <fullName evidence="4">Adenylyl cyclase</fullName>
    </submittedName>
</protein>
<feature type="region of interest" description="Disordered" evidence="1">
    <location>
        <begin position="347"/>
        <end position="366"/>
    </location>
</feature>
<organism evidence="4 5">
    <name type="scientific">Linderina pennispora</name>
    <dbReference type="NCBI Taxonomy" id="61395"/>
    <lineage>
        <taxon>Eukaryota</taxon>
        <taxon>Fungi</taxon>
        <taxon>Fungi incertae sedis</taxon>
        <taxon>Zoopagomycota</taxon>
        <taxon>Kickxellomycotina</taxon>
        <taxon>Kickxellomycetes</taxon>
        <taxon>Kickxellales</taxon>
        <taxon>Kickxellaceae</taxon>
        <taxon>Linderina</taxon>
    </lineage>
</organism>
<dbReference type="STRING" id="61395.A0A1Y1W447"/>
<feature type="region of interest" description="Disordered" evidence="1">
    <location>
        <begin position="125"/>
        <end position="145"/>
    </location>
</feature>
<dbReference type="InterPro" id="IPR050697">
    <property type="entry name" value="Adenylyl/Guanylyl_Cyclase_3/4"/>
</dbReference>
<keyword evidence="2" id="KW-1133">Transmembrane helix</keyword>
<accession>A0A1Y1W447</accession>
<dbReference type="SUPFAM" id="SSF55073">
    <property type="entry name" value="Nucleotide cyclase"/>
    <property type="match status" value="1"/>
</dbReference>
<evidence type="ECO:0000256" key="2">
    <source>
        <dbReference type="SAM" id="Phobius"/>
    </source>
</evidence>
<dbReference type="Pfam" id="PF00211">
    <property type="entry name" value="Guanylate_cyc"/>
    <property type="match status" value="1"/>
</dbReference>
<dbReference type="Gene3D" id="3.30.70.1230">
    <property type="entry name" value="Nucleotide cyclase"/>
    <property type="match status" value="1"/>
</dbReference>
<dbReference type="GeneID" id="63805694"/>
<dbReference type="OrthoDB" id="2021138at2759"/>
<dbReference type="CDD" id="cd07302">
    <property type="entry name" value="CHD"/>
    <property type="match status" value="1"/>
</dbReference>
<sequence length="366" mass="40144">MAAARVRDHVAAYGVTASLMVMVIGFAPMFSKQTARPARGFSVRDSIHPGVSGDHRSKYALTRRMSRSPSTLMGALGPRSSVSQIIGPDGKPLPALYHGTGALMSPPMAAYEMPDDVDDFLSLSAPRTRRQRDRETNARPGDSTLARLEREVPPPVGEVVLVFTDVKNSTIQWETNEVAMRSAIKVHNIIMRRMLRSIGGYEVKTEGDAFMVSFPTVASALHWCLAVQLTFLSADWPQEILDSPHGCPIYWPDDASESDRQLVYRGLRVRMGVHFGSPVSEEDPVTRRMDYFGPMVNRASRVSGAADGGQIYISRDVMDEVYAIMDIFEAADQSAITDMRQLIDEPALGPRCPGAENPGTLRFAGG</sequence>
<comment type="caution">
    <text evidence="4">The sequence shown here is derived from an EMBL/GenBank/DDBJ whole genome shotgun (WGS) entry which is preliminary data.</text>
</comment>
<gene>
    <name evidence="4" type="ORF">DL89DRAFT_27323</name>
</gene>
<dbReference type="GO" id="GO:0035556">
    <property type="term" value="P:intracellular signal transduction"/>
    <property type="evidence" value="ECO:0007669"/>
    <property type="project" value="InterPro"/>
</dbReference>
<dbReference type="EMBL" id="MCFD01000010">
    <property type="protein sequence ID" value="ORX68152.1"/>
    <property type="molecule type" value="Genomic_DNA"/>
</dbReference>
<evidence type="ECO:0000313" key="4">
    <source>
        <dbReference type="EMBL" id="ORX68152.1"/>
    </source>
</evidence>
<dbReference type="Proteomes" id="UP000193922">
    <property type="component" value="Unassembled WGS sequence"/>
</dbReference>
<dbReference type="AlphaFoldDB" id="A0A1Y1W447"/>
<feature type="domain" description="Guanylate cyclase" evidence="3">
    <location>
        <begin position="160"/>
        <end position="303"/>
    </location>
</feature>
<dbReference type="PROSITE" id="PS50125">
    <property type="entry name" value="GUANYLATE_CYCLASE_2"/>
    <property type="match status" value="1"/>
</dbReference>
<reference evidence="4 5" key="1">
    <citation type="submission" date="2016-07" db="EMBL/GenBank/DDBJ databases">
        <title>Pervasive Adenine N6-methylation of Active Genes in Fungi.</title>
        <authorList>
            <consortium name="DOE Joint Genome Institute"/>
            <person name="Mondo S.J."/>
            <person name="Dannebaum R.O."/>
            <person name="Kuo R.C."/>
            <person name="Labutti K."/>
            <person name="Haridas S."/>
            <person name="Kuo A."/>
            <person name="Salamov A."/>
            <person name="Ahrendt S.R."/>
            <person name="Lipzen A."/>
            <person name="Sullivan W."/>
            <person name="Andreopoulos W.B."/>
            <person name="Clum A."/>
            <person name="Lindquist E."/>
            <person name="Daum C."/>
            <person name="Ramamoorthy G.K."/>
            <person name="Gryganskyi A."/>
            <person name="Culley D."/>
            <person name="Magnuson J.K."/>
            <person name="James T.Y."/>
            <person name="O'Malley M.A."/>
            <person name="Stajich J.E."/>
            <person name="Spatafora J.W."/>
            <person name="Visel A."/>
            <person name="Grigoriev I.V."/>
        </authorList>
    </citation>
    <scope>NUCLEOTIDE SEQUENCE [LARGE SCALE GENOMIC DNA]</scope>
    <source>
        <strain evidence="4 5">ATCC 12442</strain>
    </source>
</reference>
<evidence type="ECO:0000256" key="1">
    <source>
        <dbReference type="SAM" id="MobiDB-lite"/>
    </source>
</evidence>